<feature type="region of interest" description="Disordered" evidence="1">
    <location>
        <begin position="182"/>
        <end position="228"/>
    </location>
</feature>
<evidence type="ECO:0000313" key="3">
    <source>
        <dbReference type="Proteomes" id="UP000287144"/>
    </source>
</evidence>
<feature type="compositionally biased region" description="Basic and acidic residues" evidence="1">
    <location>
        <begin position="219"/>
        <end position="228"/>
    </location>
</feature>
<dbReference type="AlphaFoldDB" id="A0A428RNG0"/>
<dbReference type="Proteomes" id="UP000287144">
    <property type="component" value="Unassembled WGS sequence"/>
</dbReference>
<protein>
    <submittedName>
        <fullName evidence="2">Uncharacterized protein</fullName>
    </submittedName>
</protein>
<keyword evidence="3" id="KW-1185">Reference proteome</keyword>
<evidence type="ECO:0000256" key="1">
    <source>
        <dbReference type="SAM" id="MobiDB-lite"/>
    </source>
</evidence>
<organism evidence="2 3">
    <name type="scientific">Fusarium oligoseptatum</name>
    <dbReference type="NCBI Taxonomy" id="2604345"/>
    <lineage>
        <taxon>Eukaryota</taxon>
        <taxon>Fungi</taxon>
        <taxon>Dikarya</taxon>
        <taxon>Ascomycota</taxon>
        <taxon>Pezizomycotina</taxon>
        <taxon>Sordariomycetes</taxon>
        <taxon>Hypocreomycetidae</taxon>
        <taxon>Hypocreales</taxon>
        <taxon>Nectriaceae</taxon>
        <taxon>Fusarium</taxon>
        <taxon>Fusarium solani species complex</taxon>
    </lineage>
</organism>
<name>A0A428RNG0_9HYPO</name>
<proteinExistence type="predicted"/>
<evidence type="ECO:0000313" key="2">
    <source>
        <dbReference type="EMBL" id="RSL79020.1"/>
    </source>
</evidence>
<dbReference type="EMBL" id="NKCK01000645">
    <property type="protein sequence ID" value="RSL79020.1"/>
    <property type="molecule type" value="Genomic_DNA"/>
</dbReference>
<gene>
    <name evidence="2" type="ORF">CEP52_017579</name>
</gene>
<comment type="caution">
    <text evidence="2">The sequence shown here is derived from an EMBL/GenBank/DDBJ whole genome shotgun (WGS) entry which is preliminary data.</text>
</comment>
<feature type="compositionally biased region" description="Basic and acidic residues" evidence="1">
    <location>
        <begin position="182"/>
        <end position="211"/>
    </location>
</feature>
<reference evidence="2 3" key="1">
    <citation type="submission" date="2017-06" db="EMBL/GenBank/DDBJ databases">
        <title>Comparative genomic analysis of Ambrosia Fusariam Clade fungi.</title>
        <authorList>
            <person name="Stajich J.E."/>
            <person name="Carrillo J."/>
            <person name="Kijimoto T."/>
            <person name="Eskalen A."/>
            <person name="O'Donnell K."/>
            <person name="Kasson M."/>
        </authorList>
    </citation>
    <scope>NUCLEOTIDE SEQUENCE [LARGE SCALE GENOMIC DNA]</scope>
    <source>
        <strain evidence="2 3">NRRL62579</strain>
    </source>
</reference>
<dbReference type="STRING" id="1325735.A0A428RNG0"/>
<accession>A0A428RNG0</accession>
<sequence length="228" mass="25567">MVCYIDMVKLASSRNPYCRVRSGPRGTPNEPVARLSQIGARKLIPSNPERDPYLAGVFLAMAQSHFYPHLSSRDTQKRRIDHRERPPSSSLEDVKLQILTHDIATSAFIVYTGHVTKEFLCIFHNPFKAIPDDSGATISGFKIEYTSVPLWPFLGLRERLGKAFGQDVAGLFNADEMETFRRAPEESRNGIEKRKVAKSSLKEEPADEPAHAAKRQRRSGKDSADIAT</sequence>